<proteinExistence type="predicted"/>
<feature type="signal peptide" evidence="1">
    <location>
        <begin position="1"/>
        <end position="19"/>
    </location>
</feature>
<dbReference type="RefSeq" id="WP_038177914.1">
    <property type="nucleotide sequence ID" value="NZ_AP024904.1"/>
</dbReference>
<dbReference type="Proteomes" id="UP001279860">
    <property type="component" value="Unassembled WGS sequence"/>
</dbReference>
<accession>A0ABU4J0B9</accession>
<feature type="chain" id="PRO_5045489904" evidence="1">
    <location>
        <begin position="20"/>
        <end position="105"/>
    </location>
</feature>
<evidence type="ECO:0000256" key="1">
    <source>
        <dbReference type="SAM" id="SignalP"/>
    </source>
</evidence>
<gene>
    <name evidence="2" type="ORF">SBX64_19905</name>
</gene>
<reference evidence="2 3" key="1">
    <citation type="submission" date="2023-11" db="EMBL/GenBank/DDBJ databases">
        <title>Plant-associative lifestyle of Vibrio porteresiae and its evolutionary dynamics.</title>
        <authorList>
            <person name="Rameshkumar N."/>
            <person name="Kirti K."/>
        </authorList>
    </citation>
    <scope>NUCLEOTIDE SEQUENCE [LARGE SCALE GENOMIC DNA]</scope>
    <source>
        <strain evidence="2 3">MSSRF7</strain>
    </source>
</reference>
<evidence type="ECO:0000313" key="3">
    <source>
        <dbReference type="Proteomes" id="UP001279860"/>
    </source>
</evidence>
<keyword evidence="3" id="KW-1185">Reference proteome</keyword>
<comment type="caution">
    <text evidence="2">The sequence shown here is derived from an EMBL/GenBank/DDBJ whole genome shotgun (WGS) entry which is preliminary data.</text>
</comment>
<evidence type="ECO:0000313" key="2">
    <source>
        <dbReference type="EMBL" id="MDW6094812.1"/>
    </source>
</evidence>
<sequence>MKKLIVGLLLSLTSVSVWSAEGYQSGSISNITATTNGIMIMMDKGLPGNCKGTPYGWMLIKQENTALTSMVLAAWTSGRKTGTVYTSGREGNQGYCLINQFDPAN</sequence>
<dbReference type="EMBL" id="JAWRCP010000002">
    <property type="protein sequence ID" value="MDW6094812.1"/>
    <property type="molecule type" value="Genomic_DNA"/>
</dbReference>
<organism evidence="2 3">
    <name type="scientific">Vibrio rhizosphaerae</name>
    <dbReference type="NCBI Taxonomy" id="398736"/>
    <lineage>
        <taxon>Bacteria</taxon>
        <taxon>Pseudomonadati</taxon>
        <taxon>Pseudomonadota</taxon>
        <taxon>Gammaproteobacteria</taxon>
        <taxon>Vibrionales</taxon>
        <taxon>Vibrionaceae</taxon>
        <taxon>Vibrio</taxon>
    </lineage>
</organism>
<keyword evidence="1" id="KW-0732">Signal</keyword>
<protein>
    <submittedName>
        <fullName evidence="2">Uncharacterized protein</fullName>
    </submittedName>
</protein>
<name>A0ABU4J0B9_9VIBR</name>